<organism evidence="2 3">
    <name type="scientific">Melanomma pulvis-pyrius CBS 109.77</name>
    <dbReference type="NCBI Taxonomy" id="1314802"/>
    <lineage>
        <taxon>Eukaryota</taxon>
        <taxon>Fungi</taxon>
        <taxon>Dikarya</taxon>
        <taxon>Ascomycota</taxon>
        <taxon>Pezizomycotina</taxon>
        <taxon>Dothideomycetes</taxon>
        <taxon>Pleosporomycetidae</taxon>
        <taxon>Pleosporales</taxon>
        <taxon>Melanommataceae</taxon>
        <taxon>Melanomma</taxon>
    </lineage>
</organism>
<dbReference type="Proteomes" id="UP000799757">
    <property type="component" value="Unassembled WGS sequence"/>
</dbReference>
<feature type="compositionally biased region" description="Polar residues" evidence="1">
    <location>
        <begin position="1"/>
        <end position="10"/>
    </location>
</feature>
<feature type="region of interest" description="Disordered" evidence="1">
    <location>
        <begin position="1"/>
        <end position="54"/>
    </location>
</feature>
<dbReference type="EMBL" id="MU001927">
    <property type="protein sequence ID" value="KAF2793452.1"/>
    <property type="molecule type" value="Genomic_DNA"/>
</dbReference>
<gene>
    <name evidence="2" type="ORF">K505DRAFT_417789</name>
</gene>
<feature type="compositionally biased region" description="Basic residues" evidence="1">
    <location>
        <begin position="25"/>
        <end position="35"/>
    </location>
</feature>
<sequence>MTESQMSSPDSAREVERTKSYRLPLLHKFKSKRSYSHPTPVSDRRTSSTSPPFLHPAPDSAIEAEFHDIYRAIIVHVQKFYSTDPVEKTASHAIVVNATIGLSVPWPQTLSLLGDSATRQGALAMCIGSTVLSRSLLLKLGVSYSPGSTLLPPEIVECFQTFSTGLGPVMIGPDEPHQVNFALLSSWKRISATLMQSAYVKDAFSHFDSRTVNIERALNDLNPLLSIYVVPGVASSDDARLSDLRNIFRIGATFAFTLFGQPSFWKFDWLDEKGFKKRQYDGEGVGLEGMGWDVDGLWHSAILGSRQKPSELVIWPSLLRVMDWEGSHGIEIEGEAHVLGKKRYLNEFP</sequence>
<keyword evidence="3" id="KW-1185">Reference proteome</keyword>
<dbReference type="OrthoDB" id="5421765at2759"/>
<dbReference type="AlphaFoldDB" id="A0A6A6XAK0"/>
<evidence type="ECO:0000313" key="3">
    <source>
        <dbReference type="Proteomes" id="UP000799757"/>
    </source>
</evidence>
<proteinExistence type="predicted"/>
<name>A0A6A6XAK0_9PLEO</name>
<evidence type="ECO:0000256" key="1">
    <source>
        <dbReference type="SAM" id="MobiDB-lite"/>
    </source>
</evidence>
<accession>A0A6A6XAK0</accession>
<protein>
    <submittedName>
        <fullName evidence="2">Uncharacterized protein</fullName>
    </submittedName>
</protein>
<reference evidence="2" key="1">
    <citation type="journal article" date="2020" name="Stud. Mycol.">
        <title>101 Dothideomycetes genomes: a test case for predicting lifestyles and emergence of pathogens.</title>
        <authorList>
            <person name="Haridas S."/>
            <person name="Albert R."/>
            <person name="Binder M."/>
            <person name="Bloem J."/>
            <person name="Labutti K."/>
            <person name="Salamov A."/>
            <person name="Andreopoulos B."/>
            <person name="Baker S."/>
            <person name="Barry K."/>
            <person name="Bills G."/>
            <person name="Bluhm B."/>
            <person name="Cannon C."/>
            <person name="Castanera R."/>
            <person name="Culley D."/>
            <person name="Daum C."/>
            <person name="Ezra D."/>
            <person name="Gonzalez J."/>
            <person name="Henrissat B."/>
            <person name="Kuo A."/>
            <person name="Liang C."/>
            <person name="Lipzen A."/>
            <person name="Lutzoni F."/>
            <person name="Magnuson J."/>
            <person name="Mondo S."/>
            <person name="Nolan M."/>
            <person name="Ohm R."/>
            <person name="Pangilinan J."/>
            <person name="Park H.-J."/>
            <person name="Ramirez L."/>
            <person name="Alfaro M."/>
            <person name="Sun H."/>
            <person name="Tritt A."/>
            <person name="Yoshinaga Y."/>
            <person name="Zwiers L.-H."/>
            <person name="Turgeon B."/>
            <person name="Goodwin S."/>
            <person name="Spatafora J."/>
            <person name="Crous P."/>
            <person name="Grigoriev I."/>
        </authorList>
    </citation>
    <scope>NUCLEOTIDE SEQUENCE</scope>
    <source>
        <strain evidence="2">CBS 109.77</strain>
    </source>
</reference>
<evidence type="ECO:0000313" key="2">
    <source>
        <dbReference type="EMBL" id="KAF2793452.1"/>
    </source>
</evidence>